<gene>
    <name evidence="3" type="ORF">NOCA2220218</name>
</gene>
<evidence type="ECO:0000256" key="1">
    <source>
        <dbReference type="ARBA" id="ARBA00023235"/>
    </source>
</evidence>
<accession>A0A2P2BZ38</accession>
<organism evidence="3">
    <name type="scientific">metagenome</name>
    <dbReference type="NCBI Taxonomy" id="256318"/>
    <lineage>
        <taxon>unclassified sequences</taxon>
        <taxon>metagenomes</taxon>
    </lineage>
</organism>
<name>A0A2P2BZ38_9ZZZZ</name>
<keyword evidence="1" id="KW-0413">Isomerase</keyword>
<dbReference type="Gene3D" id="3.40.50.1860">
    <property type="match status" value="1"/>
</dbReference>
<evidence type="ECO:0008006" key="4">
    <source>
        <dbReference type="Google" id="ProtNLM"/>
    </source>
</evidence>
<evidence type="ECO:0000313" key="3">
    <source>
        <dbReference type="EMBL" id="CUR55027.1"/>
    </source>
</evidence>
<dbReference type="SUPFAM" id="SSF53681">
    <property type="entry name" value="Aspartate/glutamate racemase"/>
    <property type="match status" value="1"/>
</dbReference>
<proteinExistence type="predicted"/>
<dbReference type="InterPro" id="IPR001920">
    <property type="entry name" value="Asp/Glu_race"/>
</dbReference>
<sequence length="179" mass="18371">MRLLGVLGGMSWTSTATYYRLLNEAVRDRLGGLHSARLLLHSVDFDEVSRLQHDEDWPATADILVEAAQGLKAAGAGVLLLATNTMHKVADEIEAGAGLPLLHIADAAAASLGAPGSSASDCSPPPSPWSRTSTPGGCAPRASTASCRGPRTGPRCTGSSTTSSAATWSPTPLARPSGR</sequence>
<reference evidence="3" key="1">
    <citation type="submission" date="2015-08" db="EMBL/GenBank/DDBJ databases">
        <authorList>
            <person name="Babu N.S."/>
            <person name="Beckwith C.J."/>
            <person name="Beseler K.G."/>
            <person name="Brison A."/>
            <person name="Carone J.V."/>
            <person name="Caskin T.P."/>
            <person name="Diamond M."/>
            <person name="Durham M.E."/>
            <person name="Foxe J.M."/>
            <person name="Go M."/>
            <person name="Henderson B.A."/>
            <person name="Jones I.B."/>
            <person name="McGettigan J.A."/>
            <person name="Micheletti S.J."/>
            <person name="Nasrallah M.E."/>
            <person name="Ortiz D."/>
            <person name="Piller C.R."/>
            <person name="Privatt S.R."/>
            <person name="Schneider S.L."/>
            <person name="Sharp S."/>
            <person name="Smith T.C."/>
            <person name="Stanton J.D."/>
            <person name="Ullery H.E."/>
            <person name="Wilson R.J."/>
            <person name="Serrano M.G."/>
            <person name="Buck G."/>
            <person name="Lee V."/>
            <person name="Wang Y."/>
            <person name="Carvalho R."/>
            <person name="Voegtly L."/>
            <person name="Shi R."/>
            <person name="Duckworth R."/>
            <person name="Johnson A."/>
            <person name="Loviza R."/>
            <person name="Walstead R."/>
            <person name="Shah Z."/>
            <person name="Kiflezghi M."/>
            <person name="Wade K."/>
            <person name="Ball S.L."/>
            <person name="Bradley K.W."/>
            <person name="Asai D.J."/>
            <person name="Bowman C.A."/>
            <person name="Russell D.A."/>
            <person name="Pope W.H."/>
            <person name="Jacobs-Sera D."/>
            <person name="Hendrix R.W."/>
            <person name="Hatfull G.F."/>
        </authorList>
    </citation>
    <scope>NUCLEOTIDE SEQUENCE</scope>
</reference>
<protein>
    <recommendedName>
        <fullName evidence="4">Aspartate racemase</fullName>
    </recommendedName>
</protein>
<evidence type="ECO:0000256" key="2">
    <source>
        <dbReference type="SAM" id="MobiDB-lite"/>
    </source>
</evidence>
<dbReference type="GO" id="GO:0047661">
    <property type="term" value="F:amino-acid racemase activity"/>
    <property type="evidence" value="ECO:0007669"/>
    <property type="project" value="InterPro"/>
</dbReference>
<dbReference type="Pfam" id="PF01177">
    <property type="entry name" value="Asp_Glu_race"/>
    <property type="match status" value="1"/>
</dbReference>
<feature type="compositionally biased region" description="Low complexity" evidence="2">
    <location>
        <begin position="157"/>
        <end position="172"/>
    </location>
</feature>
<dbReference type="InterPro" id="IPR015942">
    <property type="entry name" value="Asp/Glu/hydantoin_racemase"/>
</dbReference>
<dbReference type="PANTHER" id="PTHR21198">
    <property type="entry name" value="GLUTAMATE RACEMASE"/>
    <property type="match status" value="1"/>
</dbReference>
<dbReference type="PANTHER" id="PTHR21198:SF7">
    <property type="entry name" value="ASPARTATE-GLUTAMATE RACEMASE FAMILY"/>
    <property type="match status" value="1"/>
</dbReference>
<dbReference type="EMBL" id="CZKA01000015">
    <property type="protein sequence ID" value="CUR55027.1"/>
    <property type="molecule type" value="Genomic_DNA"/>
</dbReference>
<dbReference type="AlphaFoldDB" id="A0A2P2BZ38"/>
<feature type="region of interest" description="Disordered" evidence="2">
    <location>
        <begin position="114"/>
        <end position="179"/>
    </location>
</feature>